<dbReference type="EMBL" id="CAJVQB010095882">
    <property type="protein sequence ID" value="CAG8849362.1"/>
    <property type="molecule type" value="Genomic_DNA"/>
</dbReference>
<comment type="caution">
    <text evidence="1">The sequence shown here is derived from an EMBL/GenBank/DDBJ whole genome shotgun (WGS) entry which is preliminary data.</text>
</comment>
<keyword evidence="2" id="KW-1185">Reference proteome</keyword>
<feature type="non-terminal residue" evidence="1">
    <location>
        <position position="1"/>
    </location>
</feature>
<evidence type="ECO:0000313" key="1">
    <source>
        <dbReference type="EMBL" id="CAG8849362.1"/>
    </source>
</evidence>
<organism evidence="1 2">
    <name type="scientific">Gigaspora margarita</name>
    <dbReference type="NCBI Taxonomy" id="4874"/>
    <lineage>
        <taxon>Eukaryota</taxon>
        <taxon>Fungi</taxon>
        <taxon>Fungi incertae sedis</taxon>
        <taxon>Mucoromycota</taxon>
        <taxon>Glomeromycotina</taxon>
        <taxon>Glomeromycetes</taxon>
        <taxon>Diversisporales</taxon>
        <taxon>Gigasporaceae</taxon>
        <taxon>Gigaspora</taxon>
    </lineage>
</organism>
<accession>A0ABN7X959</accession>
<dbReference type="Proteomes" id="UP000789901">
    <property type="component" value="Unassembled WGS sequence"/>
</dbReference>
<feature type="non-terminal residue" evidence="1">
    <location>
        <position position="45"/>
    </location>
</feature>
<reference evidence="1 2" key="1">
    <citation type="submission" date="2021-06" db="EMBL/GenBank/DDBJ databases">
        <authorList>
            <person name="Kallberg Y."/>
            <person name="Tangrot J."/>
            <person name="Rosling A."/>
        </authorList>
    </citation>
    <scope>NUCLEOTIDE SEQUENCE [LARGE SCALE GENOMIC DNA]</scope>
    <source>
        <strain evidence="1 2">120-4 pot B 10/14</strain>
    </source>
</reference>
<evidence type="ECO:0000313" key="2">
    <source>
        <dbReference type="Proteomes" id="UP000789901"/>
    </source>
</evidence>
<gene>
    <name evidence="1" type="ORF">GMARGA_LOCUS39675</name>
</gene>
<proteinExistence type="predicted"/>
<name>A0ABN7X959_GIGMA</name>
<sequence>QEGYDDHENIDKILLPVTRNSDKSFTNKININAINHGSHNNESLT</sequence>
<protein>
    <submittedName>
        <fullName evidence="1">32498_t:CDS:1</fullName>
    </submittedName>
</protein>